<dbReference type="Proteomes" id="UP001597540">
    <property type="component" value="Unassembled WGS sequence"/>
</dbReference>
<feature type="transmembrane region" description="Helical" evidence="12">
    <location>
        <begin position="277"/>
        <end position="301"/>
    </location>
</feature>
<protein>
    <submittedName>
        <fullName evidence="15">Sensor histidine kinase</fullName>
        <ecNumber evidence="15">2.7.13.3</ecNumber>
    </submittedName>
</protein>
<dbReference type="InterPro" id="IPR003594">
    <property type="entry name" value="HATPase_dom"/>
</dbReference>
<keyword evidence="16" id="KW-1185">Reference proteome</keyword>
<dbReference type="PANTHER" id="PTHR34220:SF11">
    <property type="entry name" value="SENSOR PROTEIN KINASE HPTS"/>
    <property type="match status" value="1"/>
</dbReference>
<evidence type="ECO:0000256" key="7">
    <source>
        <dbReference type="ARBA" id="ARBA00022777"/>
    </source>
</evidence>
<evidence type="ECO:0000256" key="3">
    <source>
        <dbReference type="ARBA" id="ARBA00022553"/>
    </source>
</evidence>
<keyword evidence="8" id="KW-0067">ATP-binding</keyword>
<dbReference type="RefSeq" id="WP_379263308.1">
    <property type="nucleotide sequence ID" value="NZ_JBHUMJ010000003.1"/>
</dbReference>
<dbReference type="PANTHER" id="PTHR34220">
    <property type="entry name" value="SENSOR HISTIDINE KINASE YPDA"/>
    <property type="match status" value="1"/>
</dbReference>
<evidence type="ECO:0000256" key="10">
    <source>
        <dbReference type="ARBA" id="ARBA00023012"/>
    </source>
</evidence>
<comment type="caution">
    <text evidence="15">The sequence shown here is derived from an EMBL/GenBank/DDBJ whole genome shotgun (WGS) entry which is preliminary data.</text>
</comment>
<dbReference type="InterPro" id="IPR036890">
    <property type="entry name" value="HATPase_C_sf"/>
</dbReference>
<dbReference type="InterPro" id="IPR010559">
    <property type="entry name" value="Sig_transdc_His_kin_internal"/>
</dbReference>
<feature type="transmembrane region" description="Helical" evidence="12">
    <location>
        <begin position="21"/>
        <end position="44"/>
    </location>
</feature>
<feature type="domain" description="Histidine kinase/HSP90-like ATPase" evidence="13">
    <location>
        <begin position="465"/>
        <end position="572"/>
    </location>
</feature>
<evidence type="ECO:0000313" key="16">
    <source>
        <dbReference type="Proteomes" id="UP001597540"/>
    </source>
</evidence>
<dbReference type="GO" id="GO:0004673">
    <property type="term" value="F:protein histidine kinase activity"/>
    <property type="evidence" value="ECO:0007669"/>
    <property type="project" value="UniProtKB-EC"/>
</dbReference>
<keyword evidence="4 15" id="KW-0808">Transferase</keyword>
<evidence type="ECO:0000259" key="14">
    <source>
        <dbReference type="Pfam" id="PF06580"/>
    </source>
</evidence>
<keyword evidence="3" id="KW-0597">Phosphoprotein</keyword>
<proteinExistence type="predicted"/>
<dbReference type="InterPro" id="IPR050640">
    <property type="entry name" value="Bact_2-comp_sensor_kinase"/>
</dbReference>
<keyword evidence="2" id="KW-1003">Cell membrane</keyword>
<evidence type="ECO:0000256" key="1">
    <source>
        <dbReference type="ARBA" id="ARBA00004651"/>
    </source>
</evidence>
<sequence>MDRVIKHTHRRSHPIRHYVKITLLITISALLLDLAISMASISIVKQQSTRYLQDTADLYLTRINHDFDYINHYMGWTLANDDNIEALVPKRQDVNYDEFLAANDNLRKRYTELQKNYGPAYNFFYYSSDEKLLRNYAPMSITYPEYQELGQQLVSYTSDPNVYDKFYSNWTPILIQDKYYIINIVPYHEQYLMCLISADDLIAPLRQINLGKNGFSTLVDQDGRILSSPAADMEQSRESGFSFPFISGPRTTVSKAFTDSTINVKMFIEFGAFEKIMVAQLLILLLFVLVASSLIIVVMYFKGRVLKPIQQFSKNLSKMAESSEPLDFTSSPIIELSEAGLQYRNLIEQMKQIKIDMYEQELSKQQVQLEYMKMQIRPHFFLNCLTNIYSMAQMQMHKEIEYMALSTSSYFRYIFQNNDHFVRLGDEIEHVTTYLEIQKHRYRNAFSYDIKGSDAVREMLLPPLVLQTFIENAVKYAVSRDNKLQIQLQLEQKMDSSRRVLKIVIEDSGPGFPAEILEQLQAGQPLEMLQGHRIGIMNTLKRLESLYDGEARVVFSNRRYGGACIQLFLPQPLQAQLEGEGRYKHECIASG</sequence>
<keyword evidence="9 12" id="KW-1133">Transmembrane helix</keyword>
<keyword evidence="5 12" id="KW-0812">Transmembrane</keyword>
<evidence type="ECO:0000256" key="11">
    <source>
        <dbReference type="ARBA" id="ARBA00023136"/>
    </source>
</evidence>
<dbReference type="Gene3D" id="3.30.565.10">
    <property type="entry name" value="Histidine kinase-like ATPase, C-terminal domain"/>
    <property type="match status" value="1"/>
</dbReference>
<evidence type="ECO:0000256" key="12">
    <source>
        <dbReference type="SAM" id="Phobius"/>
    </source>
</evidence>
<accession>A0ABW5SR21</accession>
<feature type="domain" description="Signal transduction histidine kinase internal region" evidence="14">
    <location>
        <begin position="368"/>
        <end position="445"/>
    </location>
</feature>
<reference evidence="16" key="1">
    <citation type="journal article" date="2019" name="Int. J. Syst. Evol. Microbiol.">
        <title>The Global Catalogue of Microorganisms (GCM) 10K type strain sequencing project: providing services to taxonomists for standard genome sequencing and annotation.</title>
        <authorList>
            <consortium name="The Broad Institute Genomics Platform"/>
            <consortium name="The Broad Institute Genome Sequencing Center for Infectious Disease"/>
            <person name="Wu L."/>
            <person name="Ma J."/>
        </authorList>
    </citation>
    <scope>NUCLEOTIDE SEQUENCE [LARGE SCALE GENOMIC DNA]</scope>
    <source>
        <strain evidence="16">KCTC 33849</strain>
    </source>
</reference>
<keyword evidence="10" id="KW-0902">Two-component regulatory system</keyword>
<evidence type="ECO:0000259" key="13">
    <source>
        <dbReference type="Pfam" id="PF02518"/>
    </source>
</evidence>
<evidence type="ECO:0000256" key="5">
    <source>
        <dbReference type="ARBA" id="ARBA00022692"/>
    </source>
</evidence>
<dbReference type="Pfam" id="PF02518">
    <property type="entry name" value="HATPase_c"/>
    <property type="match status" value="1"/>
</dbReference>
<evidence type="ECO:0000256" key="8">
    <source>
        <dbReference type="ARBA" id="ARBA00022840"/>
    </source>
</evidence>
<dbReference type="SUPFAM" id="SSF55874">
    <property type="entry name" value="ATPase domain of HSP90 chaperone/DNA topoisomerase II/histidine kinase"/>
    <property type="match status" value="1"/>
</dbReference>
<dbReference type="Pfam" id="PF06580">
    <property type="entry name" value="His_kinase"/>
    <property type="match status" value="1"/>
</dbReference>
<gene>
    <name evidence="15" type="ORF">ACFSVM_15865</name>
</gene>
<name>A0ABW5SR21_9BACL</name>
<evidence type="ECO:0000256" key="6">
    <source>
        <dbReference type="ARBA" id="ARBA00022741"/>
    </source>
</evidence>
<keyword evidence="11 12" id="KW-0472">Membrane</keyword>
<organism evidence="15 16">
    <name type="scientific">Paenibacillus shunpengii</name>
    <dbReference type="NCBI Taxonomy" id="2054424"/>
    <lineage>
        <taxon>Bacteria</taxon>
        <taxon>Bacillati</taxon>
        <taxon>Bacillota</taxon>
        <taxon>Bacilli</taxon>
        <taxon>Bacillales</taxon>
        <taxon>Paenibacillaceae</taxon>
        <taxon>Paenibacillus</taxon>
    </lineage>
</organism>
<evidence type="ECO:0000256" key="2">
    <source>
        <dbReference type="ARBA" id="ARBA00022475"/>
    </source>
</evidence>
<evidence type="ECO:0000256" key="9">
    <source>
        <dbReference type="ARBA" id="ARBA00022989"/>
    </source>
</evidence>
<keyword evidence="7 15" id="KW-0418">Kinase</keyword>
<dbReference type="EC" id="2.7.13.3" evidence="15"/>
<evidence type="ECO:0000313" key="15">
    <source>
        <dbReference type="EMBL" id="MFD2701941.1"/>
    </source>
</evidence>
<evidence type="ECO:0000256" key="4">
    <source>
        <dbReference type="ARBA" id="ARBA00022679"/>
    </source>
</evidence>
<comment type="subcellular location">
    <subcellularLocation>
        <location evidence="1">Cell membrane</location>
        <topology evidence="1">Multi-pass membrane protein</topology>
    </subcellularLocation>
</comment>
<dbReference type="CDD" id="cd18774">
    <property type="entry name" value="PDC2_HK_sensor"/>
    <property type="match status" value="1"/>
</dbReference>
<keyword evidence="6" id="KW-0547">Nucleotide-binding</keyword>
<dbReference type="EMBL" id="JBHUMJ010000003">
    <property type="protein sequence ID" value="MFD2701941.1"/>
    <property type="molecule type" value="Genomic_DNA"/>
</dbReference>